<dbReference type="Proteomes" id="UP000733379">
    <property type="component" value="Unassembled WGS sequence"/>
</dbReference>
<proteinExistence type="predicted"/>
<reference evidence="1 2" key="1">
    <citation type="submission" date="2021-06" db="EMBL/GenBank/DDBJ databases">
        <title>Actinomycetes sequencing.</title>
        <authorList>
            <person name="Shan Q."/>
        </authorList>
    </citation>
    <scope>NUCLEOTIDE SEQUENCE [LARGE SCALE GENOMIC DNA]</scope>
    <source>
        <strain evidence="1 2">NEAU-G5</strain>
    </source>
</reference>
<comment type="caution">
    <text evidence="1">The sequence shown here is derived from an EMBL/GenBank/DDBJ whole genome shotgun (WGS) entry which is preliminary data.</text>
</comment>
<keyword evidence="2" id="KW-1185">Reference proteome</keyword>
<evidence type="ECO:0000313" key="2">
    <source>
        <dbReference type="Proteomes" id="UP000733379"/>
    </source>
</evidence>
<dbReference type="InterPro" id="IPR036689">
    <property type="entry name" value="ESAT-6-like_sf"/>
</dbReference>
<dbReference type="Pfam" id="PF06013">
    <property type="entry name" value="WXG100"/>
    <property type="match status" value="1"/>
</dbReference>
<evidence type="ECO:0000313" key="1">
    <source>
        <dbReference type="EMBL" id="MBU3060928.1"/>
    </source>
</evidence>
<dbReference type="SUPFAM" id="SSF140453">
    <property type="entry name" value="EsxAB dimer-like"/>
    <property type="match status" value="1"/>
</dbReference>
<gene>
    <name evidence="1" type="ORF">KO481_05245</name>
</gene>
<name>A0ABS6AV58_9NOCA</name>
<dbReference type="InterPro" id="IPR010310">
    <property type="entry name" value="T7SS_ESAT-6-like"/>
</dbReference>
<dbReference type="RefSeq" id="WP_215915705.1">
    <property type="nucleotide sequence ID" value="NZ_JAHKNI010000001.1"/>
</dbReference>
<sequence>MADTGGSPEISAIPDDVAALGKYASDLAETLRSALTGAGREVEALTSSGWTGTASASFASGWAECQDGGSTIIDALSTMASSLGVTADSYRSHDNQFAAEISSLDLP</sequence>
<protein>
    <submittedName>
        <fullName evidence="1">WXG100 family type VII secretion target</fullName>
    </submittedName>
</protein>
<accession>A0ABS6AV58</accession>
<dbReference type="EMBL" id="JAHKNI010000001">
    <property type="protein sequence ID" value="MBU3060928.1"/>
    <property type="molecule type" value="Genomic_DNA"/>
</dbReference>
<organism evidence="1 2">
    <name type="scientific">Nocardia albiluteola</name>
    <dbReference type="NCBI Taxonomy" id="2842303"/>
    <lineage>
        <taxon>Bacteria</taxon>
        <taxon>Bacillati</taxon>
        <taxon>Actinomycetota</taxon>
        <taxon>Actinomycetes</taxon>
        <taxon>Mycobacteriales</taxon>
        <taxon>Nocardiaceae</taxon>
        <taxon>Nocardia</taxon>
    </lineage>
</organism>
<dbReference type="Gene3D" id="1.10.287.1060">
    <property type="entry name" value="ESAT-6-like"/>
    <property type="match status" value="1"/>
</dbReference>